<name>A0A158CCM0_9BURK</name>
<evidence type="ECO:0000259" key="4">
    <source>
        <dbReference type="Pfam" id="PF01494"/>
    </source>
</evidence>
<keyword evidence="5" id="KW-0503">Monooxygenase</keyword>
<comment type="cofactor">
    <cofactor evidence="1">
        <name>FAD</name>
        <dbReference type="ChEBI" id="CHEBI:57692"/>
    </cofactor>
</comment>
<dbReference type="Gene3D" id="3.40.30.120">
    <property type="match status" value="1"/>
</dbReference>
<dbReference type="AlphaFoldDB" id="A0A158CCM0"/>
<dbReference type="SUPFAM" id="SSF51905">
    <property type="entry name" value="FAD/NAD(P)-binding domain"/>
    <property type="match status" value="1"/>
</dbReference>
<dbReference type="InterPro" id="IPR002938">
    <property type="entry name" value="FAD-bd"/>
</dbReference>
<dbReference type="RefSeq" id="WP_244197831.1">
    <property type="nucleotide sequence ID" value="NZ_FCOB02000020.1"/>
</dbReference>
<dbReference type="PANTHER" id="PTHR43004:SF19">
    <property type="entry name" value="BINDING MONOOXYGENASE, PUTATIVE (JCVI)-RELATED"/>
    <property type="match status" value="1"/>
</dbReference>
<dbReference type="NCBIfam" id="NF004780">
    <property type="entry name" value="PRK06126.1"/>
    <property type="match status" value="1"/>
</dbReference>
<dbReference type="STRING" id="1777144.AWB83_04210"/>
<evidence type="ECO:0000256" key="1">
    <source>
        <dbReference type="ARBA" id="ARBA00001974"/>
    </source>
</evidence>
<dbReference type="InterPro" id="IPR050641">
    <property type="entry name" value="RIFMO-like"/>
</dbReference>
<gene>
    <name evidence="5" type="ORF">AWB83_04210</name>
</gene>
<dbReference type="Pfam" id="PF21274">
    <property type="entry name" value="Rng_hyd_C"/>
    <property type="match status" value="1"/>
</dbReference>
<protein>
    <submittedName>
        <fullName evidence="5">Monooxygenase FAD-binding protein</fullName>
    </submittedName>
</protein>
<dbReference type="PRINTS" id="PR00420">
    <property type="entry name" value="RNGMNOXGNASE"/>
</dbReference>
<dbReference type="Proteomes" id="UP000054978">
    <property type="component" value="Unassembled WGS sequence"/>
</dbReference>
<dbReference type="PANTHER" id="PTHR43004">
    <property type="entry name" value="TRK SYSTEM POTASSIUM UPTAKE PROTEIN"/>
    <property type="match status" value="1"/>
</dbReference>
<evidence type="ECO:0000313" key="5">
    <source>
        <dbReference type="EMBL" id="SAK80050.1"/>
    </source>
</evidence>
<organism evidence="5 6">
    <name type="scientific">Caballeronia ptereochthonis</name>
    <dbReference type="NCBI Taxonomy" id="1777144"/>
    <lineage>
        <taxon>Bacteria</taxon>
        <taxon>Pseudomonadati</taxon>
        <taxon>Pseudomonadota</taxon>
        <taxon>Betaproteobacteria</taxon>
        <taxon>Burkholderiales</taxon>
        <taxon>Burkholderiaceae</taxon>
        <taxon>Caballeronia</taxon>
    </lineage>
</organism>
<feature type="domain" description="FAD-binding" evidence="4">
    <location>
        <begin position="3"/>
        <end position="355"/>
    </location>
</feature>
<dbReference type="Gene3D" id="3.50.50.60">
    <property type="entry name" value="FAD/NAD(P)-binding domain"/>
    <property type="match status" value="1"/>
</dbReference>
<keyword evidence="5" id="KW-0560">Oxidoreductase</keyword>
<dbReference type="GO" id="GO:0016709">
    <property type="term" value="F:oxidoreductase activity, acting on paired donors, with incorporation or reduction of molecular oxygen, NAD(P)H as one donor, and incorporation of one atom of oxygen"/>
    <property type="evidence" value="ECO:0007669"/>
    <property type="project" value="UniProtKB-ARBA"/>
</dbReference>
<reference evidence="5" key="1">
    <citation type="submission" date="2016-01" db="EMBL/GenBank/DDBJ databases">
        <authorList>
            <person name="Peeters C."/>
        </authorList>
    </citation>
    <scope>NUCLEOTIDE SEQUENCE [LARGE SCALE GENOMIC DNA]</scope>
    <source>
        <strain evidence="5">LMG 29326</strain>
    </source>
</reference>
<dbReference type="Pfam" id="PF01494">
    <property type="entry name" value="FAD_binding_3"/>
    <property type="match status" value="1"/>
</dbReference>
<dbReference type="InterPro" id="IPR036188">
    <property type="entry name" value="FAD/NAD-bd_sf"/>
</dbReference>
<keyword evidence="2" id="KW-0285">Flavoprotein</keyword>
<evidence type="ECO:0000256" key="2">
    <source>
        <dbReference type="ARBA" id="ARBA00022630"/>
    </source>
</evidence>
<evidence type="ECO:0000313" key="6">
    <source>
        <dbReference type="Proteomes" id="UP000054978"/>
    </source>
</evidence>
<keyword evidence="3" id="KW-0274">FAD</keyword>
<comment type="caution">
    <text evidence="5">The sequence shown here is derived from an EMBL/GenBank/DDBJ whole genome shotgun (WGS) entry which is preliminary data.</text>
</comment>
<dbReference type="EMBL" id="FCOB02000020">
    <property type="protein sequence ID" value="SAK80050.1"/>
    <property type="molecule type" value="Genomic_DNA"/>
</dbReference>
<keyword evidence="6" id="KW-1185">Reference proteome</keyword>
<sequence>MQTPVLIVGAGPIGLALAGDLGYRGVPCMLIERSDGQVIQPKMDMVGVRTMEYCRRWGIVPWVHEAGYNRDYPQDCAWVTSLTGYEFGREAFASPKDEKCPPQSPQKRERCPQNFFDPVLRRFAERSSLATIVYHTELAGFTETEHGVTVRLRDVLSGEERTVDAQYLVGSDGGASAVRQALGIAMTGEATLTYTTNVVFRCKDLEALHDKKRAYRYIFIGPEGTWATLVAINGRDQWRFSLVGDATRQTHDEAYMRRAIVRAVGREFDFEILSMLPWVRRQLVADRYGTKRVFIAGDAAHLTSPTGGFGMNTGIQDAVNLSWKLAAVLQGWGGEHLLGTYETEQRPVAIRNVAEATGNLKRMLSPRVMSPSAAIFDEGPEADAARIEFGNAYTELMKREWFSIGIHLGYMYEGSPIIVPDGTPQPPDEVSSYVQTARPGSRAPHVWLEEGRSTLDLFGQSFVLMCFGEDRAGVDTLADAARAVGMPFEIAHIDHAEARALYERAFVLVRPDGQVAWRGDALPEDARALIDTVRGAVAREAAGEPSGQEAQSEA</sequence>
<proteinExistence type="predicted"/>
<dbReference type="GO" id="GO:0071949">
    <property type="term" value="F:FAD binding"/>
    <property type="evidence" value="ECO:0007669"/>
    <property type="project" value="InterPro"/>
</dbReference>
<dbReference type="Gene3D" id="3.30.9.10">
    <property type="entry name" value="D-Amino Acid Oxidase, subunit A, domain 2"/>
    <property type="match status" value="1"/>
</dbReference>
<accession>A0A158CCM0</accession>
<evidence type="ECO:0000256" key="3">
    <source>
        <dbReference type="ARBA" id="ARBA00022827"/>
    </source>
</evidence>